<keyword evidence="1" id="KW-0812">Transmembrane</keyword>
<accession>A0ABW3WIR9</accession>
<name>A0ABW3WIR9_9RHOO</name>
<dbReference type="EMBL" id="JBHTMC010000027">
    <property type="protein sequence ID" value="MFD1265175.1"/>
    <property type="molecule type" value="Genomic_DNA"/>
</dbReference>
<sequence>MSTAASDKSPPPPWYRQGWPWFLITFPAIAVIAGIATFVIAVKTFDGMVVDDYYKEGRAIVQTMGRAEHARDLGLKADLRIRSQEIRIELGATNAVDVPERIRLTISHPTRGGLDQELVLTRKGEGLYESAIAPLGTGRWLFLIEDESRSWRMNGAAFLPAEMEITIDPNA</sequence>
<keyword evidence="1" id="KW-1133">Transmembrane helix</keyword>
<keyword evidence="3" id="KW-1185">Reference proteome</keyword>
<protein>
    <submittedName>
        <fullName evidence="2">FixH family protein</fullName>
    </submittedName>
</protein>
<proteinExistence type="predicted"/>
<dbReference type="RefSeq" id="WP_002924395.1">
    <property type="nucleotide sequence ID" value="NZ_JARQZE010000001.1"/>
</dbReference>
<dbReference type="InterPro" id="IPR008620">
    <property type="entry name" value="FixH"/>
</dbReference>
<keyword evidence="1" id="KW-0472">Membrane</keyword>
<evidence type="ECO:0000313" key="2">
    <source>
        <dbReference type="EMBL" id="MFD1265175.1"/>
    </source>
</evidence>
<organism evidence="2 3">
    <name type="scientific">Thauera mechernichensis</name>
    <dbReference type="NCBI Taxonomy" id="82788"/>
    <lineage>
        <taxon>Bacteria</taxon>
        <taxon>Pseudomonadati</taxon>
        <taxon>Pseudomonadota</taxon>
        <taxon>Betaproteobacteria</taxon>
        <taxon>Rhodocyclales</taxon>
        <taxon>Zoogloeaceae</taxon>
        <taxon>Thauera</taxon>
    </lineage>
</organism>
<reference evidence="3" key="1">
    <citation type="journal article" date="2019" name="Int. J. Syst. Evol. Microbiol.">
        <title>The Global Catalogue of Microorganisms (GCM) 10K type strain sequencing project: providing services to taxonomists for standard genome sequencing and annotation.</title>
        <authorList>
            <consortium name="The Broad Institute Genomics Platform"/>
            <consortium name="The Broad Institute Genome Sequencing Center for Infectious Disease"/>
            <person name="Wu L."/>
            <person name="Ma J."/>
        </authorList>
    </citation>
    <scope>NUCLEOTIDE SEQUENCE [LARGE SCALE GENOMIC DNA]</scope>
    <source>
        <strain evidence="3">CCUG 48884</strain>
    </source>
</reference>
<evidence type="ECO:0000313" key="3">
    <source>
        <dbReference type="Proteomes" id="UP001597158"/>
    </source>
</evidence>
<dbReference type="Proteomes" id="UP001597158">
    <property type="component" value="Unassembled WGS sequence"/>
</dbReference>
<dbReference type="Pfam" id="PF05751">
    <property type="entry name" value="FixH"/>
    <property type="match status" value="1"/>
</dbReference>
<gene>
    <name evidence="2" type="ORF">ACFQ4M_16490</name>
</gene>
<feature type="transmembrane region" description="Helical" evidence="1">
    <location>
        <begin position="20"/>
        <end position="42"/>
    </location>
</feature>
<comment type="caution">
    <text evidence="2">The sequence shown here is derived from an EMBL/GenBank/DDBJ whole genome shotgun (WGS) entry which is preliminary data.</text>
</comment>
<evidence type="ECO:0000256" key="1">
    <source>
        <dbReference type="SAM" id="Phobius"/>
    </source>
</evidence>